<evidence type="ECO:0000313" key="11">
    <source>
        <dbReference type="Proteomes" id="UP001304895"/>
    </source>
</evidence>
<feature type="compositionally biased region" description="Low complexity" evidence="8">
    <location>
        <begin position="758"/>
        <end position="775"/>
    </location>
</feature>
<evidence type="ECO:0000256" key="2">
    <source>
        <dbReference type="ARBA" id="ARBA00022723"/>
    </source>
</evidence>
<dbReference type="Pfam" id="PF04082">
    <property type="entry name" value="Fungal_trans"/>
    <property type="match status" value="1"/>
</dbReference>
<keyword evidence="7" id="KW-0539">Nucleus</keyword>
<dbReference type="SMART" id="SM00066">
    <property type="entry name" value="GAL4"/>
    <property type="match status" value="1"/>
</dbReference>
<dbReference type="GO" id="GO:0005634">
    <property type="term" value="C:nucleus"/>
    <property type="evidence" value="ECO:0007669"/>
    <property type="project" value="UniProtKB-SubCell"/>
</dbReference>
<feature type="domain" description="Zn(2)-C6 fungal-type" evidence="9">
    <location>
        <begin position="108"/>
        <end position="137"/>
    </location>
</feature>
<feature type="compositionally biased region" description="Polar residues" evidence="8">
    <location>
        <begin position="65"/>
        <end position="75"/>
    </location>
</feature>
<reference evidence="10" key="2">
    <citation type="submission" date="2023-05" db="EMBL/GenBank/DDBJ databases">
        <authorList>
            <consortium name="Lawrence Berkeley National Laboratory"/>
            <person name="Steindorff A."/>
            <person name="Hensen N."/>
            <person name="Bonometti L."/>
            <person name="Westerberg I."/>
            <person name="Brannstrom I.O."/>
            <person name="Guillou S."/>
            <person name="Cros-Aarteil S."/>
            <person name="Calhoun S."/>
            <person name="Haridas S."/>
            <person name="Kuo A."/>
            <person name="Mondo S."/>
            <person name="Pangilinan J."/>
            <person name="Riley R."/>
            <person name="Labutti K."/>
            <person name="Andreopoulos B."/>
            <person name="Lipzen A."/>
            <person name="Chen C."/>
            <person name="Yanf M."/>
            <person name="Daum C."/>
            <person name="Ng V."/>
            <person name="Clum A."/>
            <person name="Ohm R."/>
            <person name="Martin F."/>
            <person name="Silar P."/>
            <person name="Natvig D."/>
            <person name="Lalanne C."/>
            <person name="Gautier V."/>
            <person name="Ament-Velasquez S.L."/>
            <person name="Kruys A."/>
            <person name="Hutchinson M.I."/>
            <person name="Powell A.J."/>
            <person name="Barry K."/>
            <person name="Miller A.N."/>
            <person name="Grigoriev I.V."/>
            <person name="Debuchy R."/>
            <person name="Gladieux P."/>
            <person name="Thoren M.H."/>
            <person name="Johannesson H."/>
        </authorList>
    </citation>
    <scope>NUCLEOTIDE SEQUENCE</scope>
    <source>
        <strain evidence="10">CBS 123565</strain>
    </source>
</reference>
<name>A0AAN6UQP2_9PEZI</name>
<evidence type="ECO:0000256" key="6">
    <source>
        <dbReference type="ARBA" id="ARBA00023163"/>
    </source>
</evidence>
<comment type="caution">
    <text evidence="10">The sequence shown here is derived from an EMBL/GenBank/DDBJ whole genome shotgun (WGS) entry which is preliminary data.</text>
</comment>
<evidence type="ECO:0000256" key="4">
    <source>
        <dbReference type="ARBA" id="ARBA00023015"/>
    </source>
</evidence>
<evidence type="ECO:0000313" key="10">
    <source>
        <dbReference type="EMBL" id="KAK4137448.1"/>
    </source>
</evidence>
<comment type="subcellular location">
    <subcellularLocation>
        <location evidence="1">Nucleus</location>
    </subcellularLocation>
</comment>
<feature type="compositionally biased region" description="Basic residues" evidence="8">
    <location>
        <begin position="991"/>
        <end position="1009"/>
    </location>
</feature>
<evidence type="ECO:0000259" key="9">
    <source>
        <dbReference type="PROSITE" id="PS50048"/>
    </source>
</evidence>
<reference evidence="10" key="1">
    <citation type="journal article" date="2023" name="Mol. Phylogenet. Evol.">
        <title>Genome-scale phylogeny and comparative genomics of the fungal order Sordariales.</title>
        <authorList>
            <person name="Hensen N."/>
            <person name="Bonometti L."/>
            <person name="Westerberg I."/>
            <person name="Brannstrom I.O."/>
            <person name="Guillou S."/>
            <person name="Cros-Aarteil S."/>
            <person name="Calhoun S."/>
            <person name="Haridas S."/>
            <person name="Kuo A."/>
            <person name="Mondo S."/>
            <person name="Pangilinan J."/>
            <person name="Riley R."/>
            <person name="LaButti K."/>
            <person name="Andreopoulos B."/>
            <person name="Lipzen A."/>
            <person name="Chen C."/>
            <person name="Yan M."/>
            <person name="Daum C."/>
            <person name="Ng V."/>
            <person name="Clum A."/>
            <person name="Steindorff A."/>
            <person name="Ohm R.A."/>
            <person name="Martin F."/>
            <person name="Silar P."/>
            <person name="Natvig D.O."/>
            <person name="Lalanne C."/>
            <person name="Gautier V."/>
            <person name="Ament-Velasquez S.L."/>
            <person name="Kruys A."/>
            <person name="Hutchinson M.I."/>
            <person name="Powell A.J."/>
            <person name="Barry K."/>
            <person name="Miller A.N."/>
            <person name="Grigoriev I.V."/>
            <person name="Debuchy R."/>
            <person name="Gladieux P."/>
            <person name="Hiltunen Thoren M."/>
            <person name="Johannesson H."/>
        </authorList>
    </citation>
    <scope>NUCLEOTIDE SEQUENCE</scope>
    <source>
        <strain evidence="10">CBS 123565</strain>
    </source>
</reference>
<dbReference type="GO" id="GO:0006351">
    <property type="term" value="P:DNA-templated transcription"/>
    <property type="evidence" value="ECO:0007669"/>
    <property type="project" value="InterPro"/>
</dbReference>
<organism evidence="10 11">
    <name type="scientific">Trichocladium antarcticum</name>
    <dbReference type="NCBI Taxonomy" id="1450529"/>
    <lineage>
        <taxon>Eukaryota</taxon>
        <taxon>Fungi</taxon>
        <taxon>Dikarya</taxon>
        <taxon>Ascomycota</taxon>
        <taxon>Pezizomycotina</taxon>
        <taxon>Sordariomycetes</taxon>
        <taxon>Sordariomycetidae</taxon>
        <taxon>Sordariales</taxon>
        <taxon>Chaetomiaceae</taxon>
        <taxon>Trichocladium</taxon>
    </lineage>
</organism>
<protein>
    <recommendedName>
        <fullName evidence="9">Zn(2)-C6 fungal-type domain-containing protein</fullName>
    </recommendedName>
</protein>
<dbReference type="GO" id="GO:0045944">
    <property type="term" value="P:positive regulation of transcription by RNA polymerase II"/>
    <property type="evidence" value="ECO:0007669"/>
    <property type="project" value="TreeGrafter"/>
</dbReference>
<accession>A0AAN6UQP2</accession>
<dbReference type="PANTHER" id="PTHR47540">
    <property type="entry name" value="THIAMINE REPRESSIBLE GENES REGULATORY PROTEIN THI5"/>
    <property type="match status" value="1"/>
</dbReference>
<dbReference type="CDD" id="cd12148">
    <property type="entry name" value="fungal_TF_MHR"/>
    <property type="match status" value="1"/>
</dbReference>
<dbReference type="Gene3D" id="4.10.240.10">
    <property type="entry name" value="Zn(2)-C6 fungal-type DNA-binding domain"/>
    <property type="match status" value="1"/>
</dbReference>
<sequence length="1040" mass="115153">MGPAPEGTAARPARPASRPPHSGRGGAGSSRRTTGTAKIAARSGNTPDMSDDESAGLSADEFASPSESAQSSTQAAGRFESEDASGPQDAGADTSNMPLQKRRRVTRACDECRRKKIKCDGKQPCTHCSVYSYECTYDKPSNRRRNPAPQYIEALEARLQRAETLLRKFMPEADLADPNLDASVQQEFRNREKARARAAEIKVETAKEPRKDDRQDAQIMSMIESIGQLDLKEGGEWDFYGMSSGVVFLKRMKQHFASLLGNEYHVPFLPRPPLPRGMFSLDSPKSGAGSAFDPSAAPNIYHLPPRDKVRTLCYYSLDCATCLLRVVHQPTFYAKLEELYAAPQGSWTSEQHRFLGLLYSVLALGCVYNVSQDDSSEGPVTYMLAVEEGIKYYTSARLILQDVAECRDILSLQGFVYMILFLQATSNISDCYAFLGIALRSCVRMGLHRHLSHAKITPIEDQMRRRVFHVIRQLDFYVSAILGFPLLLPDEDIDQPLPTEVDDEYITEEAILTPPAGTPSFFQAFNAHSRLMRILARVVKDIYPTKGMGGMGGTVGGGQPNTTFMISYSRIQAIERELHEWLEQLPAHWRPSSDGPIEVIRVRTLLRFAYAHVQMMLYRPFLHYISPRLADGKKIDGRYYKCAAAGITISRNIVHIASEMQKQAVLIGPYWFILYTEFFAIVSLVFFVLENPDKPGAAETLADAKAGRDVIASLAQRSLAAARITSALNALFAQLPDSLGKSTRPTPTKKRSAPAPAPGSRAGSAALSLSGRAGLQDNIPQRRSEEMVRPPAGFLRRNPRAPPQRTASFDTIGFQHGSLAGQTFTNLHEVLPMDMPMSGPGSDTSSTQGTIHRHGHGFQQGQPTGGPASSLYKLDAAMFPSEDPFAYPNQIDPAGHHPSPQTPQARAGQSQDAMQFYMPSIYDNIEAQLMEPVPSYLMQPGPGQPQHGLEQAGEMYSTPDMLAMQPGHASHAHAHQHQQPQHPHQQMGQHQHQHQHQQHPHPHQQHQHPHQQQGGIMDEMLTDPTFRGDWDDMLGNPGYR</sequence>
<dbReference type="PANTHER" id="PTHR47540:SF1">
    <property type="entry name" value="ACTIVATOR OF STRESS GENES 1-RELATED"/>
    <property type="match status" value="1"/>
</dbReference>
<keyword evidence="4" id="KW-0805">Transcription regulation</keyword>
<evidence type="ECO:0000256" key="7">
    <source>
        <dbReference type="ARBA" id="ARBA00023242"/>
    </source>
</evidence>
<feature type="compositionally biased region" description="Low complexity" evidence="8">
    <location>
        <begin position="7"/>
        <end position="22"/>
    </location>
</feature>
<evidence type="ECO:0000256" key="3">
    <source>
        <dbReference type="ARBA" id="ARBA00022833"/>
    </source>
</evidence>
<dbReference type="GO" id="GO:0043565">
    <property type="term" value="F:sequence-specific DNA binding"/>
    <property type="evidence" value="ECO:0007669"/>
    <property type="project" value="TreeGrafter"/>
</dbReference>
<dbReference type="PROSITE" id="PS50048">
    <property type="entry name" value="ZN2_CY6_FUNGAL_2"/>
    <property type="match status" value="1"/>
</dbReference>
<dbReference type="AlphaFoldDB" id="A0AAN6UQP2"/>
<dbReference type="PROSITE" id="PS00463">
    <property type="entry name" value="ZN2_CY6_FUNGAL_1"/>
    <property type="match status" value="1"/>
</dbReference>
<dbReference type="SUPFAM" id="SSF57701">
    <property type="entry name" value="Zn2/Cys6 DNA-binding domain"/>
    <property type="match status" value="1"/>
</dbReference>
<dbReference type="InterPro" id="IPR036864">
    <property type="entry name" value="Zn2-C6_fun-type_DNA-bd_sf"/>
</dbReference>
<dbReference type="EMBL" id="MU853402">
    <property type="protein sequence ID" value="KAK4137448.1"/>
    <property type="molecule type" value="Genomic_DNA"/>
</dbReference>
<dbReference type="InterPro" id="IPR007219">
    <property type="entry name" value="XnlR_reg_dom"/>
</dbReference>
<feature type="compositionally biased region" description="Polar residues" evidence="8">
    <location>
        <begin position="902"/>
        <end position="911"/>
    </location>
</feature>
<keyword evidence="6" id="KW-0804">Transcription</keyword>
<dbReference type="GO" id="GO:0000981">
    <property type="term" value="F:DNA-binding transcription factor activity, RNA polymerase II-specific"/>
    <property type="evidence" value="ECO:0007669"/>
    <property type="project" value="InterPro"/>
</dbReference>
<evidence type="ECO:0000256" key="1">
    <source>
        <dbReference type="ARBA" id="ARBA00004123"/>
    </source>
</evidence>
<feature type="region of interest" description="Disordered" evidence="8">
    <location>
        <begin position="961"/>
        <end position="1014"/>
    </location>
</feature>
<dbReference type="CDD" id="cd00067">
    <property type="entry name" value="GAL4"/>
    <property type="match status" value="1"/>
</dbReference>
<feature type="region of interest" description="Disordered" evidence="8">
    <location>
        <begin position="1"/>
        <end position="105"/>
    </location>
</feature>
<dbReference type="Proteomes" id="UP001304895">
    <property type="component" value="Unassembled WGS sequence"/>
</dbReference>
<dbReference type="SMART" id="SM00906">
    <property type="entry name" value="Fungal_trans"/>
    <property type="match status" value="1"/>
</dbReference>
<feature type="region of interest" description="Disordered" evidence="8">
    <location>
        <begin position="883"/>
        <end position="911"/>
    </location>
</feature>
<dbReference type="GO" id="GO:0008270">
    <property type="term" value="F:zinc ion binding"/>
    <property type="evidence" value="ECO:0007669"/>
    <property type="project" value="InterPro"/>
</dbReference>
<evidence type="ECO:0000256" key="5">
    <source>
        <dbReference type="ARBA" id="ARBA00023125"/>
    </source>
</evidence>
<dbReference type="Pfam" id="PF00172">
    <property type="entry name" value="Zn_clus"/>
    <property type="match status" value="1"/>
</dbReference>
<gene>
    <name evidence="10" type="ORF">BT67DRAFT_109558</name>
</gene>
<feature type="region of interest" description="Disordered" evidence="8">
    <location>
        <begin position="1021"/>
        <end position="1040"/>
    </location>
</feature>
<proteinExistence type="predicted"/>
<keyword evidence="11" id="KW-1185">Reference proteome</keyword>
<keyword evidence="2" id="KW-0479">Metal-binding</keyword>
<feature type="region of interest" description="Disordered" evidence="8">
    <location>
        <begin position="739"/>
        <end position="808"/>
    </location>
</feature>
<dbReference type="InterPro" id="IPR051711">
    <property type="entry name" value="Stress_Response_Reg"/>
</dbReference>
<evidence type="ECO:0000256" key="8">
    <source>
        <dbReference type="SAM" id="MobiDB-lite"/>
    </source>
</evidence>
<feature type="compositionally biased region" description="Low complexity" evidence="8">
    <location>
        <begin position="977"/>
        <end position="990"/>
    </location>
</feature>
<dbReference type="InterPro" id="IPR001138">
    <property type="entry name" value="Zn2Cys6_DnaBD"/>
</dbReference>
<keyword evidence="3" id="KW-0862">Zinc</keyword>
<keyword evidence="5" id="KW-0238">DNA-binding</keyword>